<evidence type="ECO:0000313" key="1">
    <source>
        <dbReference type="EMBL" id="QHT03504.1"/>
    </source>
</evidence>
<protein>
    <submittedName>
        <fullName evidence="1">Uncharacterized protein</fullName>
    </submittedName>
</protein>
<sequence length="188" mass="21308">MNKFEDNFENLRSLKKVFVAFEMEQLHEIFGHIHLNKVGLFNVEALGKDQDVYIAVIKASTTESIFVTAMANPGADAGAISLLRELPWNVLTVRSYPNIKTMEQSARFIANADFLSNIKAQRLPKASFGRAHDFDLRLNKRFPTYASYETSQEIPFGVALHAAHKDADVQKKIEFIPALRTFNFTLTK</sequence>
<reference evidence="1" key="1">
    <citation type="journal article" date="2020" name="Nature">
        <title>Giant virus diversity and host interactions through global metagenomics.</title>
        <authorList>
            <person name="Schulz F."/>
            <person name="Roux S."/>
            <person name="Paez-Espino D."/>
            <person name="Jungbluth S."/>
            <person name="Walsh D.A."/>
            <person name="Denef V.J."/>
            <person name="McMahon K.D."/>
            <person name="Konstantinidis K.T."/>
            <person name="Eloe-Fadrosh E.A."/>
            <person name="Kyrpides N.C."/>
            <person name="Woyke T."/>
        </authorList>
    </citation>
    <scope>NUCLEOTIDE SEQUENCE</scope>
    <source>
        <strain evidence="1">GVMAG-M-3300021079-18</strain>
    </source>
</reference>
<dbReference type="AlphaFoldDB" id="A0A6C0CIL8"/>
<name>A0A6C0CIL8_9ZZZZ</name>
<organism evidence="1">
    <name type="scientific">viral metagenome</name>
    <dbReference type="NCBI Taxonomy" id="1070528"/>
    <lineage>
        <taxon>unclassified sequences</taxon>
        <taxon>metagenomes</taxon>
        <taxon>organismal metagenomes</taxon>
    </lineage>
</organism>
<proteinExistence type="predicted"/>
<dbReference type="EMBL" id="MN739412">
    <property type="protein sequence ID" value="QHT03504.1"/>
    <property type="molecule type" value="Genomic_DNA"/>
</dbReference>
<accession>A0A6C0CIL8</accession>